<evidence type="ECO:0000313" key="2">
    <source>
        <dbReference type="Proteomes" id="UP001140510"/>
    </source>
</evidence>
<evidence type="ECO:0000313" key="1">
    <source>
        <dbReference type="EMBL" id="KAJ4399462.1"/>
    </source>
</evidence>
<keyword evidence="2" id="KW-1185">Reference proteome</keyword>
<dbReference type="EMBL" id="JAPEVA010000106">
    <property type="protein sequence ID" value="KAJ4399462.1"/>
    <property type="molecule type" value="Genomic_DNA"/>
</dbReference>
<organism evidence="1 2">
    <name type="scientific">Didymella pomorum</name>
    <dbReference type="NCBI Taxonomy" id="749634"/>
    <lineage>
        <taxon>Eukaryota</taxon>
        <taxon>Fungi</taxon>
        <taxon>Dikarya</taxon>
        <taxon>Ascomycota</taxon>
        <taxon>Pezizomycotina</taxon>
        <taxon>Dothideomycetes</taxon>
        <taxon>Pleosporomycetidae</taxon>
        <taxon>Pleosporales</taxon>
        <taxon>Pleosporineae</taxon>
        <taxon>Didymellaceae</taxon>
        <taxon>Didymella</taxon>
    </lineage>
</organism>
<dbReference type="OrthoDB" id="10626909at2759"/>
<accession>A0A9W9D4H6</accession>
<dbReference type="AlphaFoldDB" id="A0A9W9D4H6"/>
<sequence>MQASRIAKMFANASGLTRKGKEKSSDRSSLEQPNLALKSIEEYLAQLEAHFDANQDHATEMAGINELLQDKTPNDVSLRLASALLSTDASILRQRNIILQGPVPLRDRASMTILQLAGEAVKLTNEGAKLRSDDNTAGLDTRPSRGVVVLSREDQLLIIAVETTTQASLRNGANFEQSSVKAYIPGGGLNMPSVDWIQALLTVMARSTDHVWMRHMRFPLEQISIQIDEHPENLCSTIIFALTIAYAVEPPPPPRMEQLKSVQKPCMT</sequence>
<gene>
    <name evidence="1" type="ORF">N0V91_009387</name>
</gene>
<dbReference type="Proteomes" id="UP001140510">
    <property type="component" value="Unassembled WGS sequence"/>
</dbReference>
<name>A0A9W9D4H6_9PLEO</name>
<comment type="caution">
    <text evidence="1">The sequence shown here is derived from an EMBL/GenBank/DDBJ whole genome shotgun (WGS) entry which is preliminary data.</text>
</comment>
<proteinExistence type="predicted"/>
<protein>
    <submittedName>
        <fullName evidence="1">Uncharacterized protein</fullName>
    </submittedName>
</protein>
<reference evidence="1" key="1">
    <citation type="submission" date="2022-10" db="EMBL/GenBank/DDBJ databases">
        <title>Tapping the CABI collections for fungal endophytes: first genome assemblies for Collariella, Neodidymelliopsis, Ascochyta clinopodiicola, Didymella pomorum, Didymosphaeria variabile, Neocosmospora piperis and Neocucurbitaria cava.</title>
        <authorList>
            <person name="Hill R."/>
        </authorList>
    </citation>
    <scope>NUCLEOTIDE SEQUENCE</scope>
    <source>
        <strain evidence="1">IMI 355091</strain>
    </source>
</reference>